<evidence type="ECO:0000256" key="1">
    <source>
        <dbReference type="ARBA" id="ARBA00007435"/>
    </source>
</evidence>
<reference evidence="3" key="1">
    <citation type="journal article" date="2015" name="J. Microbiol. Biotechnol.">
        <title>Functional Metagenome Mining of Soil for a Novel Gentamicin Resistance Gene.</title>
        <authorList>
            <person name="Im H."/>
            <person name="Kim K.M."/>
            <person name="Lee S.H."/>
            <person name="Ryu C.M."/>
        </authorList>
    </citation>
    <scope>NUCLEOTIDE SEQUENCE</scope>
</reference>
<evidence type="ECO:0000259" key="2">
    <source>
        <dbReference type="PROSITE" id="PS50164"/>
    </source>
</evidence>
<dbReference type="PANTHER" id="PTHR34477">
    <property type="entry name" value="UPF0213 PROTEIN YHBQ"/>
    <property type="match status" value="1"/>
</dbReference>
<dbReference type="AlphaFoldDB" id="A0A0U3SJ52"/>
<proteinExistence type="inferred from homology"/>
<evidence type="ECO:0000313" key="3">
    <source>
        <dbReference type="EMBL" id="ALV85554.1"/>
    </source>
</evidence>
<dbReference type="SUPFAM" id="SSF82771">
    <property type="entry name" value="GIY-YIG endonuclease"/>
    <property type="match status" value="1"/>
</dbReference>
<dbReference type="PROSITE" id="PS50164">
    <property type="entry name" value="GIY_YIG"/>
    <property type="match status" value="1"/>
</dbReference>
<accession>A0A0U3SJ52</accession>
<dbReference type="InterPro" id="IPR035901">
    <property type="entry name" value="GIY-YIG_endonuc_sf"/>
</dbReference>
<name>A0A0U3SJ52_9BACT</name>
<dbReference type="EMBL" id="KU240005">
    <property type="protein sequence ID" value="ALV85554.1"/>
    <property type="molecule type" value="Genomic_DNA"/>
</dbReference>
<organism evidence="3">
    <name type="scientific">uncultured bacterium pA1</name>
    <dbReference type="NCBI Taxonomy" id="1776268"/>
    <lineage>
        <taxon>Bacteria</taxon>
        <taxon>environmental samples</taxon>
    </lineage>
</organism>
<dbReference type="InterPro" id="IPR000305">
    <property type="entry name" value="GIY-YIG_endonuc"/>
</dbReference>
<dbReference type="PANTHER" id="PTHR34477:SF1">
    <property type="entry name" value="UPF0213 PROTEIN YHBQ"/>
    <property type="match status" value="1"/>
</dbReference>
<feature type="domain" description="GIY-YIG" evidence="2">
    <location>
        <begin position="5"/>
        <end position="80"/>
    </location>
</feature>
<comment type="similarity">
    <text evidence="1">Belongs to the UPF0213 family.</text>
</comment>
<dbReference type="Gene3D" id="3.40.1440.10">
    <property type="entry name" value="GIY-YIG endonuclease"/>
    <property type="match status" value="1"/>
</dbReference>
<dbReference type="Pfam" id="PF01541">
    <property type="entry name" value="GIY-YIG"/>
    <property type="match status" value="1"/>
</dbReference>
<protein>
    <submittedName>
        <fullName evidence="3">GIY-YIG catalytic domain protein</fullName>
    </submittedName>
</protein>
<dbReference type="InterPro" id="IPR050190">
    <property type="entry name" value="UPF0213_domain"/>
</dbReference>
<sequence length="85" mass="9538">MTRRSAWHVYLVRCADGTLYTGITTDLGRRIAAHNAGKGAKYTRSRLPVRLVWSEPANDGGAARRREYQVRTLPRAEKERLAAGI</sequence>
<dbReference type="CDD" id="cd10456">
    <property type="entry name" value="GIY-YIG_UPF0213"/>
    <property type="match status" value="1"/>
</dbReference>